<evidence type="ECO:0000313" key="4">
    <source>
        <dbReference type="Proteomes" id="UP001500642"/>
    </source>
</evidence>
<dbReference type="SUPFAM" id="SSF53448">
    <property type="entry name" value="Nucleotide-diphospho-sugar transferases"/>
    <property type="match status" value="1"/>
</dbReference>
<dbReference type="Gene3D" id="3.90.550.10">
    <property type="entry name" value="Spore Coat Polysaccharide Biosynthesis Protein SpsA, Chain A"/>
    <property type="match status" value="1"/>
</dbReference>
<accession>A0ABP8J3U1</accession>
<protein>
    <submittedName>
        <fullName evidence="3">2-C-methyl-D-erythritol 4-phosphate cytidylyltransferase</fullName>
    </submittedName>
</protein>
<dbReference type="InterPro" id="IPR029044">
    <property type="entry name" value="Nucleotide-diphossugar_trans"/>
</dbReference>
<keyword evidence="1" id="KW-0808">Transferase</keyword>
<dbReference type="PANTHER" id="PTHR32125">
    <property type="entry name" value="2-C-METHYL-D-ERYTHRITOL 4-PHOSPHATE CYTIDYLYLTRANSFERASE, CHLOROPLASTIC"/>
    <property type="match status" value="1"/>
</dbReference>
<keyword evidence="2 3" id="KW-0548">Nucleotidyltransferase</keyword>
<evidence type="ECO:0000256" key="1">
    <source>
        <dbReference type="ARBA" id="ARBA00022679"/>
    </source>
</evidence>
<dbReference type="PROSITE" id="PS01295">
    <property type="entry name" value="ISPD"/>
    <property type="match status" value="1"/>
</dbReference>
<dbReference type="GO" id="GO:0016779">
    <property type="term" value="F:nucleotidyltransferase activity"/>
    <property type="evidence" value="ECO:0007669"/>
    <property type="project" value="UniProtKB-KW"/>
</dbReference>
<comment type="caution">
    <text evidence="3">The sequence shown here is derived from an EMBL/GenBank/DDBJ whole genome shotgun (WGS) entry which is preliminary data.</text>
</comment>
<sequence>MLGTLASGAATDIVVAVPEALVRPAQDMLDALLAGDGAAPGAHGVRVRVVAGGADRIDSVAHALDAAGDPELVLVHDAARCLAPPEVFVRVAAALHSGASAVVPVLPMTDTVKRAAETAPGAPAGTRERLLSDLDRAALRRVQTPQGFAASVLREAHRLQRTDPLPAATDDAQLVERLGYGVEAVAGDERALKITHPIDLRIAGLHLADGAGIRSEQDPS</sequence>
<keyword evidence="4" id="KW-1185">Reference proteome</keyword>
<dbReference type="InterPro" id="IPR034683">
    <property type="entry name" value="IspD/TarI"/>
</dbReference>
<reference evidence="4" key="1">
    <citation type="journal article" date="2019" name="Int. J. Syst. Evol. Microbiol.">
        <title>The Global Catalogue of Microorganisms (GCM) 10K type strain sequencing project: providing services to taxonomists for standard genome sequencing and annotation.</title>
        <authorList>
            <consortium name="The Broad Institute Genomics Platform"/>
            <consortium name="The Broad Institute Genome Sequencing Center for Infectious Disease"/>
            <person name="Wu L."/>
            <person name="Ma J."/>
        </authorList>
    </citation>
    <scope>NUCLEOTIDE SEQUENCE [LARGE SCALE GENOMIC DNA]</scope>
    <source>
        <strain evidence="4">JCM 17808</strain>
    </source>
</reference>
<evidence type="ECO:0000256" key="2">
    <source>
        <dbReference type="ARBA" id="ARBA00022695"/>
    </source>
</evidence>
<dbReference type="Pfam" id="PF01128">
    <property type="entry name" value="IspD"/>
    <property type="match status" value="1"/>
</dbReference>
<proteinExistence type="predicted"/>
<gene>
    <name evidence="3" type="primary">ispD</name>
    <name evidence="3" type="ORF">GCM10023167_05490</name>
</gene>
<dbReference type="EMBL" id="BAABGL010000002">
    <property type="protein sequence ID" value="GAA4384570.1"/>
    <property type="molecule type" value="Genomic_DNA"/>
</dbReference>
<dbReference type="PANTHER" id="PTHR32125:SF4">
    <property type="entry name" value="2-C-METHYL-D-ERYTHRITOL 4-PHOSPHATE CYTIDYLYLTRANSFERASE, CHLOROPLASTIC"/>
    <property type="match status" value="1"/>
</dbReference>
<dbReference type="InterPro" id="IPR018294">
    <property type="entry name" value="ISPD_synthase_CS"/>
</dbReference>
<dbReference type="Proteomes" id="UP001500642">
    <property type="component" value="Unassembled WGS sequence"/>
</dbReference>
<name>A0ABP8J3U1_9MICO</name>
<evidence type="ECO:0000313" key="3">
    <source>
        <dbReference type="EMBL" id="GAA4384570.1"/>
    </source>
</evidence>
<organism evidence="3 4">
    <name type="scientific">Brevibacterium pityocampae</name>
    <dbReference type="NCBI Taxonomy" id="506594"/>
    <lineage>
        <taxon>Bacteria</taxon>
        <taxon>Bacillati</taxon>
        <taxon>Actinomycetota</taxon>
        <taxon>Actinomycetes</taxon>
        <taxon>Micrococcales</taxon>
        <taxon>Brevibacteriaceae</taxon>
        <taxon>Brevibacterium</taxon>
    </lineage>
</organism>
<dbReference type="InterPro" id="IPR050088">
    <property type="entry name" value="IspD/TarI_cytidylyltransf_bact"/>
</dbReference>